<dbReference type="Pfam" id="PF17963">
    <property type="entry name" value="Big_9"/>
    <property type="match status" value="1"/>
</dbReference>
<dbReference type="InterPro" id="IPR010221">
    <property type="entry name" value="VCBS_dom"/>
</dbReference>
<keyword evidence="9" id="KW-1185">Reference proteome</keyword>
<dbReference type="InterPro" id="IPR001343">
    <property type="entry name" value="Hemolysn_Ca-bd"/>
</dbReference>
<dbReference type="SUPFAM" id="SSF51120">
    <property type="entry name" value="beta-Roll"/>
    <property type="match status" value="2"/>
</dbReference>
<dbReference type="Pfam" id="PF17892">
    <property type="entry name" value="Cadherin_5"/>
    <property type="match status" value="6"/>
</dbReference>
<evidence type="ECO:0000313" key="8">
    <source>
        <dbReference type="EMBL" id="WZB86393.1"/>
    </source>
</evidence>
<dbReference type="Proteomes" id="UP001483337">
    <property type="component" value="Chromosome"/>
</dbReference>
<gene>
    <name evidence="8" type="ORF">WJM97_13370</name>
</gene>
<keyword evidence="6" id="KW-0472">Membrane</keyword>
<dbReference type="Gene3D" id="2.30.30.100">
    <property type="match status" value="5"/>
</dbReference>
<dbReference type="InterPro" id="IPR041690">
    <property type="entry name" value="Cadherin_5"/>
</dbReference>
<dbReference type="PRINTS" id="PR01488">
    <property type="entry name" value="RTXTOXINA"/>
</dbReference>
<dbReference type="InterPro" id="IPR011049">
    <property type="entry name" value="Serralysin-like_metalloprot_C"/>
</dbReference>
<dbReference type="Gene3D" id="2.150.10.10">
    <property type="entry name" value="Serralysin-like metalloprotease, C-terminal"/>
    <property type="match status" value="1"/>
</dbReference>
<dbReference type="SMART" id="SM00736">
    <property type="entry name" value="CADG"/>
    <property type="match status" value="1"/>
</dbReference>
<dbReference type="PROSITE" id="PS00330">
    <property type="entry name" value="HEMOLYSIN_CALCIUM"/>
    <property type="match status" value="2"/>
</dbReference>
<accession>A0ABZ2UQI5</accession>
<dbReference type="Pfam" id="PF00353">
    <property type="entry name" value="HemolysinCabind"/>
    <property type="match status" value="3"/>
</dbReference>
<dbReference type="Pfam" id="PF13517">
    <property type="entry name" value="FG-GAP_3"/>
    <property type="match status" value="7"/>
</dbReference>
<evidence type="ECO:0000313" key="9">
    <source>
        <dbReference type="Proteomes" id="UP001483337"/>
    </source>
</evidence>
<dbReference type="InterPro" id="IPR003995">
    <property type="entry name" value="RTX_toxin_determinant-A"/>
</dbReference>
<comment type="subcellular location">
    <subcellularLocation>
        <location evidence="1">Membrane</location>
    </subcellularLocation>
</comment>
<dbReference type="InterPro" id="IPR013517">
    <property type="entry name" value="FG-GAP"/>
</dbReference>
<dbReference type="NCBIfam" id="NF012211">
    <property type="entry name" value="tand_rpt_95"/>
    <property type="match status" value="8"/>
</dbReference>
<feature type="domain" description="Dystroglycan-type cadherin-like" evidence="7">
    <location>
        <begin position="1501"/>
        <end position="1601"/>
    </location>
</feature>
<protein>
    <submittedName>
        <fullName evidence="8">Cadherin-like domain-containing protein</fullName>
    </submittedName>
</protein>
<dbReference type="InterPro" id="IPR013783">
    <property type="entry name" value="Ig-like_fold"/>
</dbReference>
<dbReference type="RefSeq" id="WP_353929307.1">
    <property type="nucleotide sequence ID" value="NZ_CP150886.1"/>
</dbReference>
<dbReference type="InterPro" id="IPR028994">
    <property type="entry name" value="Integrin_alpha_N"/>
</dbReference>
<keyword evidence="4" id="KW-0677">Repeat</keyword>
<evidence type="ECO:0000256" key="1">
    <source>
        <dbReference type="ARBA" id="ARBA00004370"/>
    </source>
</evidence>
<name>A0ABZ2UQI5_9CYAN</name>
<evidence type="ECO:0000256" key="4">
    <source>
        <dbReference type="ARBA" id="ARBA00022737"/>
    </source>
</evidence>
<dbReference type="Gene3D" id="2.60.40.10">
    <property type="entry name" value="Immunoglobulins"/>
    <property type="match status" value="1"/>
</dbReference>
<dbReference type="SUPFAM" id="SSF69318">
    <property type="entry name" value="Integrin alpha N-terminal domain"/>
    <property type="match status" value="4"/>
</dbReference>
<dbReference type="PRINTS" id="PR00313">
    <property type="entry name" value="CABNDNGRPT"/>
</dbReference>
<dbReference type="Gene3D" id="2.130.10.130">
    <property type="entry name" value="Integrin alpha, N-terminal"/>
    <property type="match status" value="2"/>
</dbReference>
<dbReference type="EMBL" id="CP150886">
    <property type="protein sequence ID" value="WZB86393.1"/>
    <property type="molecule type" value="Genomic_DNA"/>
</dbReference>
<dbReference type="NCBIfam" id="TIGR01965">
    <property type="entry name" value="VCBS_repeat"/>
    <property type="match status" value="1"/>
</dbReference>
<dbReference type="Pfam" id="PF05345">
    <property type="entry name" value="He_PIG"/>
    <property type="match status" value="1"/>
</dbReference>
<evidence type="ECO:0000256" key="6">
    <source>
        <dbReference type="ARBA" id="ARBA00023136"/>
    </source>
</evidence>
<dbReference type="Pfam" id="PF01839">
    <property type="entry name" value="FG-GAP"/>
    <property type="match status" value="1"/>
</dbReference>
<keyword evidence="3" id="KW-0732">Signal</keyword>
<dbReference type="InterPro" id="IPR006644">
    <property type="entry name" value="Cadg"/>
</dbReference>
<dbReference type="PANTHER" id="PTHR46580:SF2">
    <property type="entry name" value="MAM DOMAIN-CONTAINING PROTEIN"/>
    <property type="match status" value="1"/>
</dbReference>
<proteinExistence type="predicted"/>
<keyword evidence="2" id="KW-0800">Toxin</keyword>
<dbReference type="InterPro" id="IPR015919">
    <property type="entry name" value="Cadherin-like_sf"/>
</dbReference>
<sequence length="1885" mass="191908">MPPGISNDPNFIAPITNPFGLTDVGNNAAPTFADIDGDGDLDAFVGERFGNTLFFRNTGTTASAPTFTLETSNFGLTDVGSYSTPTFADIDNDGDLDAFVGERFGNTLFFRNTGTTASAPTFTQEANNFGLTMGSFAAPTFADIDNDGDLDAFVGERFGNPLFFRNTGTAAAPTFTQEANNFGLTDVGSFAKPTFADIDGDGDLDAFVGNKEGNTLFYRNTGTAAAPTFTLEATNPFGLTDVGNNAVPTFADIDGDGDLDAFVGNVNGNTLFFENNNAPVAVDNGFLSETNFNEQTGTNNPFNGIDVGYSSSPTFADVDGDGDLDAVVGGAFGNLKYYENTGSTTYVAQTGTNNPFDGIVGSRNTPTLADVDGDGDLDAVVGDRDGNLKYYENTGSTTYVAQTGTNNPFDGIAVGSFISPTFADVDGDGDLDAVVGEFNGNLKYYENTGSTTYVAQTGTNNPFDGIDVGSFSTPTFADVDGDGDLDAVVGEFNGNLNYFENTGSTTAPIYVEQTGTNNPFDGIAVGSISTPTFADVDGDGDLDAVVGERYGSLNYFENDTVVTADPAFTTDEDTSFTTGNVLNNDSDADGDTLTVDSIDTTGTLGTVTDNGDGTFEYDPNGQFESLKDGETATDTFTYTISDGNGGTDTATVTVTINGVNDAPVSLSFDPVVSFQANSALYVAVGDFNGDGNTDLVTAGGFNNVSVLLGNGNGSFGTATTFAAGGIPTSVTVGDFNSDGKVDLALATYSSIFNEETFDETIVGNVSVLLGNGDGSFGTATTFFTVNSDPSSLAIGDFNGDGKADVVTTNNSDNVSVLLGNGDGSFGAATNFAVGDAPISVAIGDFNGDGKADLATANILSSDVSVLLGNGDGSFGTATNFAVDSSPRSLAIGDFNGDGKADVVTVNQGSNTVSVLLGNGDGSFGTATNFAVGSLPLSVVVGDFNGDGKVDIVTGNNETEDVSVLLGNGDGSFGTATNFAMNSDLRSMAIGDFNGDGKADLVAGNNPNVSVLLNTTPKVTLSDTAEDTAIIINTSDLLIGFSDVDAGDILTVANLTADNGALVNNNDGTYTFTPTANFNGIVTLTYDVTDGTASLTGQSKSFSVTPVNDAPVGSPIATLGNTAENTAIIINATDLLAGFSDVDGDTLSVVNLTANNGTLVDNGDGTYSFTPTADFNGTVTLSYGVTDGTDTLAGQTQTFSVTAVNDAPVGSPTATLGNTAEDTAIIINAADLLAGFSDVDGDTLSVTGLTADNGGLVDNGNGTYTFTPTADFNGVVTLDYGVTDGTDTLAGQTQTFSVTAVNDAPVGSPTATLGNTAEDTAIIINAADLLAGFSDVDTGDTLSVTGLTADNGGLVDNLDGTYTFTPTANFNGTLTLDYGVTDGTDTLSGQTQTFSITPVNDAPVGSPTATLGNTAEDTAIIITAADLLTGFSDVDAGDTLSVVGLTADNGGLVDNLDGTYTFTPTADFNGNVTLDYGVTDGTDTLAGQTQTFSVTPVNDAPIVANAIANQTTLEDGFFSFTIPANTFTDVDAGDSLTYTATLANGNSLPTWLTFDAATNTFSGTPDDPDNGTISIKVTATDSSNASVDDTFDLTVTPVNDAPVAGDDSFTANQNTPLTLLSSDLLANDTDVDSPTLSITAVSNSVNGSVTINSSGNVVFTPTTGFSGNGSFNYTVSDGDGGIDVGMVTVAVGINLTGSSQDDVINGTLGNDIINALNGDDNVFGDAGNDNLVGGNGDDTIYGGTANDQIYGGNSNDDLYGEAGNDYIEGDNGNDNLYGGDGNDSLLGGNGQDLLVGGAGNDFLNGGKQDDILTGGTGSDIFVLEKAAGKDTITDFSLGQGDKIGLSGLNFNQLSFSGDEIRLRNQTLATLTNFDTTTLTQNDFISV</sequence>
<dbReference type="PANTHER" id="PTHR46580">
    <property type="entry name" value="SENSOR KINASE-RELATED"/>
    <property type="match status" value="1"/>
</dbReference>
<evidence type="ECO:0000259" key="7">
    <source>
        <dbReference type="SMART" id="SM00736"/>
    </source>
</evidence>
<keyword evidence="5" id="KW-0843">Virulence</keyword>
<dbReference type="InterPro" id="IPR018511">
    <property type="entry name" value="Hemolysin-typ_Ca-bd_CS"/>
</dbReference>
<reference evidence="8 9" key="1">
    <citation type="submission" date="2024-04" db="EMBL/GenBank/DDBJ databases">
        <title>Okeanomitos corallinicola gen. &amp; sp. nov. (Nostocales, Cyanobacteria), a new toxic marine heterocyst-forming cyanobacterium from a coral reef.</title>
        <authorList>
            <person name="Li H."/>
            <person name="Li R."/>
            <person name="Kang J."/>
            <person name="Hii K.S."/>
            <person name="Mohamed H.F."/>
            <person name="Xu X."/>
            <person name="Luo Z."/>
        </authorList>
    </citation>
    <scope>NUCLEOTIDE SEQUENCE [LARGE SCALE GENOMIC DNA]</scope>
    <source>
        <strain evidence="8 9">TIOX110</strain>
    </source>
</reference>
<evidence type="ECO:0000256" key="3">
    <source>
        <dbReference type="ARBA" id="ARBA00022729"/>
    </source>
</evidence>
<organism evidence="8 9">
    <name type="scientific">Okeanomitos corallinicola TIOX110</name>
    <dbReference type="NCBI Taxonomy" id="3133117"/>
    <lineage>
        <taxon>Bacteria</taxon>
        <taxon>Bacillati</taxon>
        <taxon>Cyanobacteriota</taxon>
        <taxon>Cyanophyceae</taxon>
        <taxon>Nostocales</taxon>
        <taxon>Aphanizomenonaceae</taxon>
        <taxon>Okeanomitos</taxon>
    </lineage>
</organism>
<dbReference type="SUPFAM" id="SSF49313">
    <property type="entry name" value="Cadherin-like"/>
    <property type="match status" value="1"/>
</dbReference>
<evidence type="ECO:0000256" key="5">
    <source>
        <dbReference type="ARBA" id="ARBA00023026"/>
    </source>
</evidence>
<dbReference type="Gene3D" id="2.60.40.2810">
    <property type="match status" value="6"/>
</dbReference>
<evidence type="ECO:0000256" key="2">
    <source>
        <dbReference type="ARBA" id="ARBA00022656"/>
    </source>
</evidence>